<evidence type="ECO:0000259" key="8">
    <source>
        <dbReference type="SMART" id="SM00095"/>
    </source>
</evidence>
<dbReference type="SUPFAM" id="SSF49472">
    <property type="entry name" value="Transthyretin (synonym: prealbumin)"/>
    <property type="match status" value="1"/>
</dbReference>
<dbReference type="Gene3D" id="2.60.40.180">
    <property type="entry name" value="Transthyretin/hydroxyisourate hydrolase domain"/>
    <property type="match status" value="1"/>
</dbReference>
<dbReference type="RefSeq" id="WP_344377535.1">
    <property type="nucleotide sequence ID" value="NZ_BAAAPW010000006.1"/>
</dbReference>
<dbReference type="EMBL" id="BAAAPW010000006">
    <property type="protein sequence ID" value="GAA2044104.1"/>
    <property type="molecule type" value="Genomic_DNA"/>
</dbReference>
<evidence type="ECO:0000313" key="10">
    <source>
        <dbReference type="Proteomes" id="UP001501196"/>
    </source>
</evidence>
<dbReference type="InterPro" id="IPR036817">
    <property type="entry name" value="Transthyretin/HIU_hydrolase_sf"/>
</dbReference>
<comment type="subunit">
    <text evidence="4 7">Homotetramer.</text>
</comment>
<reference evidence="10" key="1">
    <citation type="journal article" date="2019" name="Int. J. Syst. Evol. Microbiol.">
        <title>The Global Catalogue of Microorganisms (GCM) 10K type strain sequencing project: providing services to taxonomists for standard genome sequencing and annotation.</title>
        <authorList>
            <consortium name="The Broad Institute Genomics Platform"/>
            <consortium name="The Broad Institute Genome Sequencing Center for Infectious Disease"/>
            <person name="Wu L."/>
            <person name="Ma J."/>
        </authorList>
    </citation>
    <scope>NUCLEOTIDE SEQUENCE [LARGE SCALE GENOMIC DNA]</scope>
    <source>
        <strain evidence="10">JCM 15672</strain>
    </source>
</reference>
<comment type="caution">
    <text evidence="9">The sequence shown here is derived from an EMBL/GenBank/DDBJ whole genome shotgun (WGS) entry which is preliminary data.</text>
</comment>
<dbReference type="CDD" id="cd05822">
    <property type="entry name" value="TLP_HIUase"/>
    <property type="match status" value="1"/>
</dbReference>
<keyword evidence="10" id="KW-1185">Reference proteome</keyword>
<feature type="domain" description="Transthyretin/hydroxyisourate hydrolase" evidence="8">
    <location>
        <begin position="6"/>
        <end position="124"/>
    </location>
</feature>
<evidence type="ECO:0000256" key="1">
    <source>
        <dbReference type="ARBA" id="ARBA00001043"/>
    </source>
</evidence>
<dbReference type="InterPro" id="IPR000895">
    <property type="entry name" value="Transthyretin/HIU_hydrolase"/>
</dbReference>
<protein>
    <recommendedName>
        <fullName evidence="7">5-hydroxyisourate hydrolase</fullName>
        <shortName evidence="7">HIU hydrolase</shortName>
        <shortName evidence="7">HIUHase</shortName>
        <ecNumber evidence="7">3.5.2.17</ecNumber>
    </recommendedName>
</protein>
<dbReference type="InterPro" id="IPR014306">
    <property type="entry name" value="Hydroxyisourate_hydrolase"/>
</dbReference>
<organism evidence="9 10">
    <name type="scientific">Agromyces tropicus</name>
    <dbReference type="NCBI Taxonomy" id="555371"/>
    <lineage>
        <taxon>Bacteria</taxon>
        <taxon>Bacillati</taxon>
        <taxon>Actinomycetota</taxon>
        <taxon>Actinomycetes</taxon>
        <taxon>Micrococcales</taxon>
        <taxon>Microbacteriaceae</taxon>
        <taxon>Agromyces</taxon>
    </lineage>
</organism>
<proteinExistence type="inferred from homology"/>
<accession>A0ABP5GGV9</accession>
<keyword evidence="6 7" id="KW-0378">Hydrolase</keyword>
<dbReference type="Pfam" id="PF00576">
    <property type="entry name" value="Transthyretin"/>
    <property type="match status" value="1"/>
</dbReference>
<comment type="catalytic activity">
    <reaction evidence="1 7">
        <text>5-hydroxyisourate + H2O = 5-hydroxy-2-oxo-4-ureido-2,5-dihydro-1H-imidazole-5-carboxylate + H(+)</text>
        <dbReference type="Rhea" id="RHEA:23736"/>
        <dbReference type="ChEBI" id="CHEBI:15377"/>
        <dbReference type="ChEBI" id="CHEBI:15378"/>
        <dbReference type="ChEBI" id="CHEBI:18072"/>
        <dbReference type="ChEBI" id="CHEBI:58639"/>
        <dbReference type="EC" id="3.5.2.17"/>
    </reaction>
</comment>
<evidence type="ECO:0000256" key="3">
    <source>
        <dbReference type="ARBA" id="ARBA00009850"/>
    </source>
</evidence>
<evidence type="ECO:0000256" key="6">
    <source>
        <dbReference type="ARBA" id="ARBA00022801"/>
    </source>
</evidence>
<dbReference type="PANTHER" id="PTHR10395">
    <property type="entry name" value="URICASE AND TRANSTHYRETIN-RELATED"/>
    <property type="match status" value="1"/>
</dbReference>
<name>A0ABP5GGV9_9MICO</name>
<evidence type="ECO:0000256" key="5">
    <source>
        <dbReference type="ARBA" id="ARBA00022631"/>
    </source>
</evidence>
<dbReference type="PRINTS" id="PR00189">
    <property type="entry name" value="TRNSTHYRETIN"/>
</dbReference>
<evidence type="ECO:0000256" key="7">
    <source>
        <dbReference type="RuleBase" id="RU361270"/>
    </source>
</evidence>
<dbReference type="SMART" id="SM00095">
    <property type="entry name" value="TR_THY"/>
    <property type="match status" value="1"/>
</dbReference>
<comment type="similarity">
    <text evidence="3 7">Belongs to the transthyretin family. 5-hydroxyisourate hydrolase subfamily.</text>
</comment>
<evidence type="ECO:0000256" key="2">
    <source>
        <dbReference type="ARBA" id="ARBA00002704"/>
    </source>
</evidence>
<dbReference type="PROSITE" id="PS00768">
    <property type="entry name" value="TRANSTHYRETIN_1"/>
    <property type="match status" value="1"/>
</dbReference>
<dbReference type="NCBIfam" id="TIGR02962">
    <property type="entry name" value="hdxy_isourate"/>
    <property type="match status" value="1"/>
</dbReference>
<evidence type="ECO:0000313" key="9">
    <source>
        <dbReference type="EMBL" id="GAA2044104.1"/>
    </source>
</evidence>
<dbReference type="Proteomes" id="UP001501196">
    <property type="component" value="Unassembled WGS sequence"/>
</dbReference>
<dbReference type="PANTHER" id="PTHR10395:SF7">
    <property type="entry name" value="5-HYDROXYISOURATE HYDROLASE"/>
    <property type="match status" value="1"/>
</dbReference>
<dbReference type="GO" id="GO:0016787">
    <property type="term" value="F:hydrolase activity"/>
    <property type="evidence" value="ECO:0007669"/>
    <property type="project" value="UniProtKB-KW"/>
</dbReference>
<dbReference type="EC" id="3.5.2.17" evidence="7"/>
<dbReference type="InterPro" id="IPR023416">
    <property type="entry name" value="Transthyretin/HIU_hydrolase_d"/>
</dbReference>
<sequence length="125" mass="13347">MSAADRPPTRITTHVLDATSGRPAAGVAVELFGRSSPPADADGDGWRRLDAATTDADGRVSRLGPEELPAGDYRLRFDTAAYFIGLGVASFYPEVVLTFHVADDGRHVHAPLLLSPFAYSTYRGS</sequence>
<evidence type="ECO:0000256" key="4">
    <source>
        <dbReference type="ARBA" id="ARBA00011881"/>
    </source>
</evidence>
<dbReference type="InterPro" id="IPR023418">
    <property type="entry name" value="Thyroxine_BS"/>
</dbReference>
<keyword evidence="5 7" id="KW-0659">Purine metabolism</keyword>
<comment type="function">
    <text evidence="2">Catalyzes the hydrolysis of 5-hydroxyisourate (HIU) to 2-oxo-4-hydroxy-4-carboxy-5-ureidoimidazoline (OHCU).</text>
</comment>
<gene>
    <name evidence="9" type="primary">uraH</name>
    <name evidence="9" type="ORF">GCM10009819_33720</name>
</gene>